<keyword evidence="2" id="KW-1185">Reference proteome</keyword>
<comment type="caution">
    <text evidence="1">The sequence shown here is derived from an EMBL/GenBank/DDBJ whole genome shotgun (WGS) entry which is preliminary data.</text>
</comment>
<dbReference type="AlphaFoldDB" id="A0A369TBV8"/>
<dbReference type="Proteomes" id="UP000253941">
    <property type="component" value="Unassembled WGS sequence"/>
</dbReference>
<evidence type="ECO:0000313" key="2">
    <source>
        <dbReference type="Proteomes" id="UP000253941"/>
    </source>
</evidence>
<dbReference type="RefSeq" id="WP_114581902.1">
    <property type="nucleotide sequence ID" value="NZ_QPMH01000007.1"/>
</dbReference>
<reference evidence="1 2" key="1">
    <citation type="submission" date="2018-07" db="EMBL/GenBank/DDBJ databases">
        <title>Venubactetium sediminum gen. nov., sp. nov., isolated from a marine solar saltern.</title>
        <authorList>
            <person name="Wang S."/>
        </authorList>
    </citation>
    <scope>NUCLEOTIDE SEQUENCE [LARGE SCALE GENOMIC DNA]</scope>
    <source>
        <strain evidence="1 2">WD2A32</strain>
    </source>
</reference>
<sequence>MTSNRDDWTAPPAVWAEMAANWLHKQIEEARKWHDEEVRDGLKSSEPVGQRILELQVSEADADKLEHSLRELAAYLREAQQ</sequence>
<proteinExistence type="predicted"/>
<protein>
    <submittedName>
        <fullName evidence="1">Uncharacterized protein</fullName>
    </submittedName>
</protein>
<dbReference type="EMBL" id="QPMH01000007">
    <property type="protein sequence ID" value="RDD62004.1"/>
    <property type="molecule type" value="Genomic_DNA"/>
</dbReference>
<gene>
    <name evidence="1" type="ORF">DRB17_09130</name>
</gene>
<accession>A0A369TBV8</accession>
<evidence type="ECO:0000313" key="1">
    <source>
        <dbReference type="EMBL" id="RDD62004.1"/>
    </source>
</evidence>
<organism evidence="1 2">
    <name type="scientific">Ferruginivarius sediminum</name>
    <dbReference type="NCBI Taxonomy" id="2661937"/>
    <lineage>
        <taxon>Bacteria</taxon>
        <taxon>Pseudomonadati</taxon>
        <taxon>Pseudomonadota</taxon>
        <taxon>Alphaproteobacteria</taxon>
        <taxon>Rhodospirillales</taxon>
        <taxon>Rhodospirillaceae</taxon>
        <taxon>Ferruginivarius</taxon>
    </lineage>
</organism>
<name>A0A369TBV8_9PROT</name>